<gene>
    <name evidence="1" type="ORF">AD929_11570</name>
</gene>
<dbReference type="EMBL" id="LHZB01000117">
    <property type="protein sequence ID" value="KXV00268.1"/>
    <property type="molecule type" value="Genomic_DNA"/>
</dbReference>
<reference evidence="1 2" key="1">
    <citation type="submission" date="2015-06" db="EMBL/GenBank/DDBJ databases">
        <title>Improved classification and identification of acetic acid bacteria using matrix-assisted laser desorption/ionization time-of-flight mass spectrometry; Gluconobacter nephelii and Gluconobacter uchimurae are later heterotypic synonyms of Gluconobacter japonicus and Gluconobacter oxydans, respectively.</title>
        <authorList>
            <person name="Li L."/>
            <person name="Cleenwerck I."/>
            <person name="De Vuyst L."/>
            <person name="Vandamme P."/>
        </authorList>
    </citation>
    <scope>NUCLEOTIDE SEQUENCE [LARGE SCALE GENOMIC DNA]</scope>
    <source>
        <strain evidence="1 2">LMG 1764</strain>
    </source>
</reference>
<protein>
    <submittedName>
        <fullName evidence="1">Uncharacterized protein</fullName>
    </submittedName>
</protein>
<proteinExistence type="predicted"/>
<comment type="caution">
    <text evidence="1">The sequence shown here is derived from an EMBL/GenBank/DDBJ whole genome shotgun (WGS) entry which is preliminary data.</text>
</comment>
<dbReference type="PATRIC" id="fig|442.7.peg.2185"/>
<name>A0A149QSH6_9PROT</name>
<evidence type="ECO:0000313" key="2">
    <source>
        <dbReference type="Proteomes" id="UP000075573"/>
    </source>
</evidence>
<dbReference type="Proteomes" id="UP000075573">
    <property type="component" value="Unassembled WGS sequence"/>
</dbReference>
<accession>A0A149QSH6</accession>
<organism evidence="1 2">
    <name type="scientific">Gluconobacter potus</name>
    <dbReference type="NCBI Taxonomy" id="2724927"/>
    <lineage>
        <taxon>Bacteria</taxon>
        <taxon>Pseudomonadati</taxon>
        <taxon>Pseudomonadota</taxon>
        <taxon>Alphaproteobacteria</taxon>
        <taxon>Acetobacterales</taxon>
        <taxon>Acetobacteraceae</taxon>
        <taxon>Gluconobacter</taxon>
    </lineage>
</organism>
<dbReference type="AlphaFoldDB" id="A0A149QSH6"/>
<sequence length="158" mass="16340">MRARDGRRFIWRVNAVPYNTRIPIMGLKINTATVASVLGLATPFLTSLLSGKGAAYQKIASQAVRSAVTATDNGVDKLVTSFTTFEASEPLVQTAISEFVTLAKAAGFSVPELTAVQSHIKSAIYDLATAIIPDDQLTATTTTAPAAAPAVASGTAAG</sequence>
<evidence type="ECO:0000313" key="1">
    <source>
        <dbReference type="EMBL" id="KXV00268.1"/>
    </source>
</evidence>